<protein>
    <submittedName>
        <fullName evidence="4">Putative short chain protein</fullName>
    </submittedName>
</protein>
<evidence type="ECO:0000313" key="4">
    <source>
        <dbReference type="EMBL" id="EMR64893.1"/>
    </source>
</evidence>
<dbReference type="Pfam" id="PF13561">
    <property type="entry name" value="adh_short_C2"/>
    <property type="match status" value="1"/>
</dbReference>
<dbReference type="OMA" id="HAVRTAN"/>
<dbReference type="PRINTS" id="PR00080">
    <property type="entry name" value="SDRFAMILY"/>
</dbReference>
<dbReference type="AlphaFoldDB" id="M7SKL4"/>
<organism evidence="4 5">
    <name type="scientific">Eutypa lata (strain UCR-EL1)</name>
    <name type="common">Grapevine dieback disease fungus</name>
    <name type="synonym">Eutypa armeniacae</name>
    <dbReference type="NCBI Taxonomy" id="1287681"/>
    <lineage>
        <taxon>Eukaryota</taxon>
        <taxon>Fungi</taxon>
        <taxon>Dikarya</taxon>
        <taxon>Ascomycota</taxon>
        <taxon>Pezizomycotina</taxon>
        <taxon>Sordariomycetes</taxon>
        <taxon>Xylariomycetidae</taxon>
        <taxon>Xylariales</taxon>
        <taxon>Diatrypaceae</taxon>
        <taxon>Eutypa</taxon>
    </lineage>
</organism>
<evidence type="ECO:0000256" key="1">
    <source>
        <dbReference type="ARBA" id="ARBA00006484"/>
    </source>
</evidence>
<keyword evidence="5" id="KW-1185">Reference proteome</keyword>
<dbReference type="SUPFAM" id="SSF51735">
    <property type="entry name" value="NAD(P)-binding Rossmann-fold domains"/>
    <property type="match status" value="1"/>
</dbReference>
<dbReference type="PANTHER" id="PTHR48107:SF7">
    <property type="entry name" value="RE15974P"/>
    <property type="match status" value="1"/>
</dbReference>
<reference evidence="5" key="1">
    <citation type="journal article" date="2013" name="Genome Announc.">
        <title>Draft genome sequence of the grapevine dieback fungus Eutypa lata UCR-EL1.</title>
        <authorList>
            <person name="Blanco-Ulate B."/>
            <person name="Rolshausen P.E."/>
            <person name="Cantu D."/>
        </authorList>
    </citation>
    <scope>NUCLEOTIDE SEQUENCE [LARGE SCALE GENOMIC DNA]</scope>
    <source>
        <strain evidence="5">UCR-EL1</strain>
    </source>
</reference>
<evidence type="ECO:0000313" key="5">
    <source>
        <dbReference type="Proteomes" id="UP000012174"/>
    </source>
</evidence>
<dbReference type="eggNOG" id="KOG0725">
    <property type="taxonomic scope" value="Eukaryota"/>
</dbReference>
<dbReference type="HOGENOM" id="CLU_010194_4_1_1"/>
<dbReference type="Gene3D" id="3.40.50.720">
    <property type="entry name" value="NAD(P)-binding Rossmann-like Domain"/>
    <property type="match status" value="1"/>
</dbReference>
<dbReference type="EMBL" id="KB706975">
    <property type="protein sequence ID" value="EMR64893.1"/>
    <property type="molecule type" value="Genomic_DNA"/>
</dbReference>
<dbReference type="InterPro" id="IPR036291">
    <property type="entry name" value="NAD(P)-bd_dom_sf"/>
</dbReference>
<gene>
    <name evidence="4" type="ORF">UCREL1_8141</name>
</gene>
<dbReference type="OrthoDB" id="47007at2759"/>
<evidence type="ECO:0000256" key="3">
    <source>
        <dbReference type="ARBA" id="ARBA00023002"/>
    </source>
</evidence>
<dbReference type="CDD" id="cd05233">
    <property type="entry name" value="SDR_c"/>
    <property type="match status" value="1"/>
</dbReference>
<dbReference type="FunFam" id="3.40.50.720:FF:000084">
    <property type="entry name" value="Short-chain dehydrogenase reductase"/>
    <property type="match status" value="1"/>
</dbReference>
<dbReference type="KEGG" id="ela:UCREL1_8141"/>
<dbReference type="GO" id="GO:0016614">
    <property type="term" value="F:oxidoreductase activity, acting on CH-OH group of donors"/>
    <property type="evidence" value="ECO:0007669"/>
    <property type="project" value="UniProtKB-ARBA"/>
</dbReference>
<keyword evidence="2" id="KW-0521">NADP</keyword>
<name>M7SKL4_EUTLA</name>
<proteinExistence type="inferred from homology"/>
<dbReference type="Proteomes" id="UP000012174">
    <property type="component" value="Unassembled WGS sequence"/>
</dbReference>
<dbReference type="PRINTS" id="PR00081">
    <property type="entry name" value="GDHRDH"/>
</dbReference>
<evidence type="ECO:0000256" key="2">
    <source>
        <dbReference type="ARBA" id="ARBA00022857"/>
    </source>
</evidence>
<dbReference type="PANTHER" id="PTHR48107">
    <property type="entry name" value="NADPH-DEPENDENT ALDEHYDE REDUCTASE-LIKE PROTEIN, CHLOROPLASTIC-RELATED"/>
    <property type="match status" value="1"/>
</dbReference>
<dbReference type="InterPro" id="IPR002347">
    <property type="entry name" value="SDR_fam"/>
</dbReference>
<sequence length="281" mass="29432">MPNHVNPVSELGEAMALPTKPLHDKIALVSGSSSGIGAAIAKELSTRGATVVVNYPNASEEASARAVLETLSGNVGDGRAASIILKADLATVEGPKQLAAAVAARYGKLDILVNNAGRSILCDLSEGSDSEVERAWDNVINLNGRGTLLLTRAVLPLLSPSGSRIVNVGSSTSRDPDPHMSIYAGSKGMVESFTRCWARDLSRKHGCTVNTVAPGPVATDALLAAPANFLEHLRTKWDSVPAGARFARPEEVAWVVAELCDERAAWLNGLYIPVTGGFTLS</sequence>
<accession>M7SKL4</accession>
<comment type="similarity">
    <text evidence="1">Belongs to the short-chain dehydrogenases/reductases (SDR) family.</text>
</comment>
<keyword evidence="3" id="KW-0560">Oxidoreductase</keyword>